<dbReference type="CDD" id="cd07038">
    <property type="entry name" value="TPP_PYR_PDC_IPDC_like"/>
    <property type="match status" value="1"/>
</dbReference>
<evidence type="ECO:0000313" key="16">
    <source>
        <dbReference type="Proteomes" id="UP000465221"/>
    </source>
</evidence>
<evidence type="ECO:0000256" key="5">
    <source>
        <dbReference type="ARBA" id="ARBA00013202"/>
    </source>
</evidence>
<dbReference type="Pfam" id="PF02775">
    <property type="entry name" value="TPP_enzyme_C"/>
    <property type="match status" value="1"/>
</dbReference>
<evidence type="ECO:0000256" key="2">
    <source>
        <dbReference type="ARBA" id="ARBA00001964"/>
    </source>
</evidence>
<comment type="cofactor">
    <cofactor evidence="2">
        <name>thiamine diphosphate</name>
        <dbReference type="ChEBI" id="CHEBI:58937"/>
    </cofactor>
</comment>
<dbReference type="Gene3D" id="3.40.50.1220">
    <property type="entry name" value="TPP-binding domain"/>
    <property type="match status" value="1"/>
</dbReference>
<dbReference type="InterPro" id="IPR020843">
    <property type="entry name" value="ER"/>
</dbReference>
<evidence type="ECO:0000256" key="10">
    <source>
        <dbReference type="ARBA" id="ARBA00023002"/>
    </source>
</evidence>
<dbReference type="Gene3D" id="3.90.180.10">
    <property type="entry name" value="Medium-chain alcohol dehydrogenases, catalytic domain"/>
    <property type="match status" value="1"/>
</dbReference>
<keyword evidence="8" id="KW-0210">Decarboxylase</keyword>
<proteinExistence type="inferred from homology"/>
<dbReference type="GO" id="GO:0005829">
    <property type="term" value="C:cytosol"/>
    <property type="evidence" value="ECO:0007669"/>
    <property type="project" value="TreeGrafter"/>
</dbReference>
<dbReference type="Proteomes" id="UP000465221">
    <property type="component" value="Unassembled WGS sequence"/>
</dbReference>
<dbReference type="PANTHER" id="PTHR43452">
    <property type="entry name" value="PYRUVATE DECARBOXYLASE"/>
    <property type="match status" value="1"/>
</dbReference>
<reference evidence="15 16" key="1">
    <citation type="submission" date="2020-01" db="EMBL/GenBank/DDBJ databases">
        <title>Draft genome sequence of Aspergillus udagawae IFM 46972.</title>
        <authorList>
            <person name="Takahashi H."/>
            <person name="Yaguchi T."/>
        </authorList>
    </citation>
    <scope>NUCLEOTIDE SEQUENCE [LARGE SCALE GENOMIC DNA]</scope>
    <source>
        <strain evidence="15 16">IFM 46972</strain>
    </source>
</reference>
<dbReference type="Pfam" id="PF02776">
    <property type="entry name" value="TPP_enzyme_N"/>
    <property type="match status" value="1"/>
</dbReference>
<gene>
    <name evidence="15" type="ORF">IFM46972_10920</name>
</gene>
<sequence length="977" mass="106290">MSSIPSYQKAIVTNGPKEAALVTDRAIPALRDDYLLVRVESVALNPTDWKHIDFLSPPSLLVGCDYAGTVIEIGKDVKKPWKKGDRIAGVAHGCNAGQPEDGTFAEYIVVKGDVQFHIPDHLSFQEACTLGVAVGTSLLALYQGLHMARPATPISHLEPVLIYGGSTASGTIAIQFAKLSGYQVITTCSPRNFHLVRDRGADAVFDYNDPAAAAQIRTFTNNSLKLVLDTISVEATAQFCSEALSTEGGSYVSLRPAKVPREDVRSSGILTYTVIGEPFSFGPKRIPANPQSRAIMEEHTTFVEDLLDQKKLKPHPLLVGANGLAGVCEGLDRMRQDAVSGQKLVYNVSETPCVIGTSIAYYKDRVGGQWHTSTCYIAYKSTLPSLRSEARSPETMADTVSVSGYLFTRLYQLGVRSIFGVPGDFSLPALDYVDPSGLKWMGTASELTAGYAADGYARITGLAALFTVFGVGELSAVAAIAGSYAEKVPVVHIVGTPSTDAQDNRLVIHHTLGDGNFRVMADVYRHFTCAQANLRDFTAAPALVDTTLQQCIRQSRPVYIELPFDVIHLQVSAAPLRQALDCRPPPNDPAMERMVVDEITCSLQTSKEPFIVVDGFAHRYGIRKEVNTLLRLTGYPTATTPFGKSIVDETYPHFHGVYTGSAGNTPLHKWIQSCDLVIHIGPLKSDCNTYAFTSLTRAQCTIELDHNRVSIFGTEYRGLGIQSVLRELIFTLPSSQLSPLAPSLTVQPRQPVAKASNVTQSITQLRFWSHISMHFRSTDIIMVDAGTPWSGSEDFILPPGAILIKSGIWMSTGHMLGASTGVAKAQQETKEGKQLPIPRTIVFEGDGSFQMTVQAVSDIIRHSLHVIVFVINNQGYTIERIIHGMGAVYNSIQPWDYTAAAGFFGAPEKDPDFPVATFRVAKWSELDSVLASDQLNKGRGLTLVEVQMGMEDAPCLLKEFIALHPKQKRQDPGTPGK</sequence>
<name>A0A8H3SE89_9EURO</name>
<comment type="catalytic activity">
    <reaction evidence="1">
        <text>a 2-oxocarboxylate + H(+) = an aldehyde + CO2</text>
        <dbReference type="Rhea" id="RHEA:11628"/>
        <dbReference type="ChEBI" id="CHEBI:15378"/>
        <dbReference type="ChEBI" id="CHEBI:16526"/>
        <dbReference type="ChEBI" id="CHEBI:17478"/>
        <dbReference type="ChEBI" id="CHEBI:35179"/>
        <dbReference type="EC" id="4.1.1.1"/>
    </reaction>
</comment>
<evidence type="ECO:0000256" key="3">
    <source>
        <dbReference type="ARBA" id="ARBA00007812"/>
    </source>
</evidence>
<keyword evidence="10" id="KW-0560">Oxidoreductase</keyword>
<dbReference type="InterPro" id="IPR012000">
    <property type="entry name" value="Thiamin_PyroP_enz_cen_dom"/>
</dbReference>
<dbReference type="SUPFAM" id="SSF50129">
    <property type="entry name" value="GroES-like"/>
    <property type="match status" value="1"/>
</dbReference>
<dbReference type="InterPro" id="IPR013149">
    <property type="entry name" value="ADH-like_C"/>
</dbReference>
<comment type="caution">
    <text evidence="15">The sequence shown here is derived from an EMBL/GenBank/DDBJ whole genome shotgun (WGS) entry which is preliminary data.</text>
</comment>
<organism evidence="15 16">
    <name type="scientific">Aspergillus udagawae</name>
    <dbReference type="NCBI Taxonomy" id="91492"/>
    <lineage>
        <taxon>Eukaryota</taxon>
        <taxon>Fungi</taxon>
        <taxon>Dikarya</taxon>
        <taxon>Ascomycota</taxon>
        <taxon>Pezizomycotina</taxon>
        <taxon>Eurotiomycetes</taxon>
        <taxon>Eurotiomycetidae</taxon>
        <taxon>Eurotiales</taxon>
        <taxon>Aspergillaceae</taxon>
        <taxon>Aspergillus</taxon>
        <taxon>Aspergillus subgen. Fumigati</taxon>
    </lineage>
</organism>
<dbReference type="GO" id="GO:0030976">
    <property type="term" value="F:thiamine pyrophosphate binding"/>
    <property type="evidence" value="ECO:0007669"/>
    <property type="project" value="InterPro"/>
</dbReference>
<evidence type="ECO:0000256" key="12">
    <source>
        <dbReference type="ARBA" id="ARBA00023239"/>
    </source>
</evidence>
<dbReference type="CDD" id="cd08249">
    <property type="entry name" value="enoyl_reductase_like"/>
    <property type="match status" value="1"/>
</dbReference>
<dbReference type="InterPro" id="IPR013154">
    <property type="entry name" value="ADH-like_N"/>
</dbReference>
<dbReference type="CDD" id="cd02005">
    <property type="entry name" value="TPP_PDC_IPDC"/>
    <property type="match status" value="1"/>
</dbReference>
<dbReference type="InterPro" id="IPR029061">
    <property type="entry name" value="THDP-binding"/>
</dbReference>
<keyword evidence="12" id="KW-0456">Lyase</keyword>
<evidence type="ECO:0000256" key="11">
    <source>
        <dbReference type="ARBA" id="ARBA00023052"/>
    </source>
</evidence>
<dbReference type="FunFam" id="3.40.50.970:FF:000019">
    <property type="entry name" value="Pyruvate decarboxylase isozyme"/>
    <property type="match status" value="1"/>
</dbReference>
<dbReference type="AlphaFoldDB" id="A0A8H3SE89"/>
<protein>
    <recommendedName>
        <fullName evidence="6">Pyruvate decarboxylase</fullName>
        <ecNumber evidence="5">4.1.1.1</ecNumber>
    </recommendedName>
</protein>
<dbReference type="GO" id="GO:0005634">
    <property type="term" value="C:nucleus"/>
    <property type="evidence" value="ECO:0007669"/>
    <property type="project" value="TreeGrafter"/>
</dbReference>
<evidence type="ECO:0000313" key="15">
    <source>
        <dbReference type="EMBL" id="GFF57841.1"/>
    </source>
</evidence>
<dbReference type="EC" id="4.1.1.1" evidence="5"/>
<dbReference type="SMART" id="SM00829">
    <property type="entry name" value="PKS_ER"/>
    <property type="match status" value="1"/>
</dbReference>
<dbReference type="InterPro" id="IPR011032">
    <property type="entry name" value="GroES-like_sf"/>
</dbReference>
<dbReference type="Gene3D" id="3.40.50.970">
    <property type="match status" value="2"/>
</dbReference>
<dbReference type="SUPFAM" id="SSF51735">
    <property type="entry name" value="NAD(P)-binding Rossmann-fold domains"/>
    <property type="match status" value="1"/>
</dbReference>
<evidence type="ECO:0000256" key="1">
    <source>
        <dbReference type="ARBA" id="ARBA00001041"/>
    </source>
</evidence>
<accession>A0A8H3SE89</accession>
<evidence type="ECO:0000256" key="6">
    <source>
        <dbReference type="ARBA" id="ARBA00014422"/>
    </source>
</evidence>
<dbReference type="InterPro" id="IPR047122">
    <property type="entry name" value="Trans-enoyl_RdTase-like"/>
</dbReference>
<evidence type="ECO:0000256" key="7">
    <source>
        <dbReference type="ARBA" id="ARBA00022723"/>
    </source>
</evidence>
<dbReference type="Pfam" id="PF00205">
    <property type="entry name" value="TPP_enzyme_M"/>
    <property type="match status" value="1"/>
</dbReference>
<dbReference type="PANTHER" id="PTHR43452:SF11">
    <property type="entry name" value="PYRUVATE DECARBOXYLASE"/>
    <property type="match status" value="1"/>
</dbReference>
<comment type="similarity">
    <text evidence="4">Belongs to the zinc-containing alcohol dehydrogenase family.</text>
</comment>
<dbReference type="InterPro" id="IPR011766">
    <property type="entry name" value="TPP_enzyme_TPP-bd"/>
</dbReference>
<dbReference type="SUPFAM" id="SSF52467">
    <property type="entry name" value="DHS-like NAD/FAD-binding domain"/>
    <property type="match status" value="1"/>
</dbReference>
<dbReference type="GO" id="GO:0000949">
    <property type="term" value="P:aromatic amino acid family catabolic process to alcohol via Ehrlich pathway"/>
    <property type="evidence" value="ECO:0007669"/>
    <property type="project" value="TreeGrafter"/>
</dbReference>
<dbReference type="InterPro" id="IPR036291">
    <property type="entry name" value="NAD(P)-bd_dom_sf"/>
</dbReference>
<dbReference type="GO" id="GO:0000287">
    <property type="term" value="F:magnesium ion binding"/>
    <property type="evidence" value="ECO:0007669"/>
    <property type="project" value="InterPro"/>
</dbReference>
<keyword evidence="11 13" id="KW-0786">Thiamine pyrophosphate</keyword>
<dbReference type="EMBL" id="BLKC01000160">
    <property type="protein sequence ID" value="GFF57841.1"/>
    <property type="molecule type" value="Genomic_DNA"/>
</dbReference>
<dbReference type="Gene3D" id="3.40.50.720">
    <property type="entry name" value="NAD(P)-binding Rossmann-like Domain"/>
    <property type="match status" value="1"/>
</dbReference>
<dbReference type="InterPro" id="IPR047213">
    <property type="entry name" value="TPP_PYR_PDC_IPDC-like"/>
</dbReference>
<feature type="domain" description="Enoyl reductase (ER)" evidence="14">
    <location>
        <begin position="15"/>
        <end position="345"/>
    </location>
</feature>
<evidence type="ECO:0000256" key="8">
    <source>
        <dbReference type="ARBA" id="ARBA00022793"/>
    </source>
</evidence>
<dbReference type="Pfam" id="PF00107">
    <property type="entry name" value="ADH_zinc_N"/>
    <property type="match status" value="1"/>
</dbReference>
<dbReference type="SUPFAM" id="SSF52518">
    <property type="entry name" value="Thiamin diphosphate-binding fold (THDP-binding)"/>
    <property type="match status" value="2"/>
</dbReference>
<keyword evidence="15" id="KW-0670">Pyruvate</keyword>
<dbReference type="FunFam" id="3.40.50.970:FF:000024">
    <property type="entry name" value="Pyruvate decarboxylase isozyme"/>
    <property type="match status" value="1"/>
</dbReference>
<comment type="similarity">
    <text evidence="3 13">Belongs to the TPP enzyme family.</text>
</comment>
<evidence type="ECO:0000256" key="9">
    <source>
        <dbReference type="ARBA" id="ARBA00022842"/>
    </source>
</evidence>
<dbReference type="InterPro" id="IPR047214">
    <property type="entry name" value="TPP_PDC_IPDC"/>
</dbReference>
<evidence type="ECO:0000256" key="4">
    <source>
        <dbReference type="ARBA" id="ARBA00008072"/>
    </source>
</evidence>
<keyword evidence="9" id="KW-0460">Magnesium</keyword>
<dbReference type="GO" id="GO:0004737">
    <property type="term" value="F:pyruvate decarboxylase activity"/>
    <property type="evidence" value="ECO:0007669"/>
    <property type="project" value="UniProtKB-EC"/>
</dbReference>
<dbReference type="InterPro" id="IPR012001">
    <property type="entry name" value="Thiamin_PyroP_enz_TPP-bd_dom"/>
</dbReference>
<dbReference type="Pfam" id="PF08240">
    <property type="entry name" value="ADH_N"/>
    <property type="match status" value="1"/>
</dbReference>
<keyword evidence="7" id="KW-0479">Metal-binding</keyword>
<evidence type="ECO:0000259" key="14">
    <source>
        <dbReference type="SMART" id="SM00829"/>
    </source>
</evidence>
<dbReference type="InterPro" id="IPR012110">
    <property type="entry name" value="PDC/IPDC-like"/>
</dbReference>
<evidence type="ECO:0000256" key="13">
    <source>
        <dbReference type="RuleBase" id="RU362132"/>
    </source>
</evidence>
<dbReference type="GO" id="GO:0016651">
    <property type="term" value="F:oxidoreductase activity, acting on NAD(P)H"/>
    <property type="evidence" value="ECO:0007669"/>
    <property type="project" value="InterPro"/>
</dbReference>
<dbReference type="InterPro" id="IPR029035">
    <property type="entry name" value="DHS-like_NAD/FAD-binding_dom"/>
</dbReference>